<gene>
    <name evidence="2" type="ORF">Tci_044484</name>
</gene>
<name>A0A6L2MET9_TANCI</name>
<feature type="region of interest" description="Disordered" evidence="1">
    <location>
        <begin position="131"/>
        <end position="158"/>
    </location>
</feature>
<evidence type="ECO:0000256" key="1">
    <source>
        <dbReference type="SAM" id="MobiDB-lite"/>
    </source>
</evidence>
<dbReference type="EMBL" id="BKCJ010006506">
    <property type="protein sequence ID" value="GEU72506.1"/>
    <property type="molecule type" value="Genomic_DNA"/>
</dbReference>
<feature type="compositionally biased region" description="Polar residues" evidence="1">
    <location>
        <begin position="131"/>
        <end position="145"/>
    </location>
</feature>
<dbReference type="AlphaFoldDB" id="A0A6L2MET9"/>
<comment type="caution">
    <text evidence="2">The sequence shown here is derived from an EMBL/GenBank/DDBJ whole genome shotgun (WGS) entry which is preliminary data.</text>
</comment>
<protein>
    <submittedName>
        <fullName evidence="2">Uncharacterized protein</fullName>
    </submittedName>
</protein>
<accession>A0A6L2MET9</accession>
<organism evidence="2">
    <name type="scientific">Tanacetum cinerariifolium</name>
    <name type="common">Dalmatian daisy</name>
    <name type="synonym">Chrysanthemum cinerariifolium</name>
    <dbReference type="NCBI Taxonomy" id="118510"/>
    <lineage>
        <taxon>Eukaryota</taxon>
        <taxon>Viridiplantae</taxon>
        <taxon>Streptophyta</taxon>
        <taxon>Embryophyta</taxon>
        <taxon>Tracheophyta</taxon>
        <taxon>Spermatophyta</taxon>
        <taxon>Magnoliopsida</taxon>
        <taxon>eudicotyledons</taxon>
        <taxon>Gunneridae</taxon>
        <taxon>Pentapetalae</taxon>
        <taxon>asterids</taxon>
        <taxon>campanulids</taxon>
        <taxon>Asterales</taxon>
        <taxon>Asteraceae</taxon>
        <taxon>Asteroideae</taxon>
        <taxon>Anthemideae</taxon>
        <taxon>Anthemidinae</taxon>
        <taxon>Tanacetum</taxon>
    </lineage>
</organism>
<sequence>MSTTNKESIVAGTDNHPLMLEESELDSWKIRIQRYIHGKPNGKLIWNSIKNGPTPHPTTTDTTKEVKQQTQSKYVTIVKNSQDISNVIYVNLYTRLKSYRQHAMKILSKINQSSGNTDPLAYMAQATKTSSHTFSQQYSPSQYVAPQTHYAHSPQQSP</sequence>
<proteinExistence type="predicted"/>
<evidence type="ECO:0000313" key="2">
    <source>
        <dbReference type="EMBL" id="GEU72506.1"/>
    </source>
</evidence>
<reference evidence="2" key="1">
    <citation type="journal article" date="2019" name="Sci. Rep.">
        <title>Draft genome of Tanacetum cinerariifolium, the natural source of mosquito coil.</title>
        <authorList>
            <person name="Yamashiro T."/>
            <person name="Shiraishi A."/>
            <person name="Satake H."/>
            <person name="Nakayama K."/>
        </authorList>
    </citation>
    <scope>NUCLEOTIDE SEQUENCE</scope>
</reference>